<proteinExistence type="inferred from homology"/>
<keyword evidence="2 6" id="KW-1133">Transmembrane helix</keyword>
<evidence type="ECO:0000256" key="3">
    <source>
        <dbReference type="ARBA" id="ARBA00023224"/>
    </source>
</evidence>
<keyword evidence="6" id="KW-0472">Membrane</keyword>
<dbReference type="Gene3D" id="1.10.287.950">
    <property type="entry name" value="Methyl-accepting chemotaxis protein"/>
    <property type="match status" value="1"/>
</dbReference>
<dbReference type="Proteomes" id="UP001596548">
    <property type="component" value="Unassembled WGS sequence"/>
</dbReference>
<feature type="transmembrane region" description="Helical" evidence="6">
    <location>
        <begin position="12"/>
        <end position="33"/>
    </location>
</feature>
<dbReference type="Pfam" id="PF00672">
    <property type="entry name" value="HAMP"/>
    <property type="match status" value="1"/>
</dbReference>
<dbReference type="SMART" id="SM00283">
    <property type="entry name" value="MA"/>
    <property type="match status" value="1"/>
</dbReference>
<dbReference type="InterPro" id="IPR004090">
    <property type="entry name" value="Chemotax_Me-accpt_rcpt"/>
</dbReference>
<accession>A0ABW2I0Z3</accession>
<comment type="caution">
    <text evidence="9">The sequence shown here is derived from an EMBL/GenBank/DDBJ whole genome shotgun (WGS) entry which is preliminary data.</text>
</comment>
<dbReference type="PROSITE" id="PS50111">
    <property type="entry name" value="CHEMOTAXIS_TRANSDUC_2"/>
    <property type="match status" value="1"/>
</dbReference>
<evidence type="ECO:0000256" key="5">
    <source>
        <dbReference type="PROSITE-ProRule" id="PRU00284"/>
    </source>
</evidence>
<evidence type="ECO:0000259" key="7">
    <source>
        <dbReference type="PROSITE" id="PS50111"/>
    </source>
</evidence>
<keyword evidence="10" id="KW-1185">Reference proteome</keyword>
<protein>
    <submittedName>
        <fullName evidence="9">Methyl-accepting chemotaxis protein</fullName>
    </submittedName>
</protein>
<sequence length="536" mass="54957">MPGLAQFRIGVRLGAAFAVVCLCVLAATAIGLWGQQRARAAIQELTAATELQRSAMMAKFRTADFAGWQTGYAFDRLRGVEGATEDTVGQRKAFLDSTAAFRGDLAHLSDLPLTAAQRDAVTTVTGDFEKFMAVDQRIVAGYRDGTPAGAQRANDLASGESLDWMGKIITTIDHFVDLTNQQARAAEAKADAAARTARTLMLAAGLIGACAAVVVAVLITRSITRPLGATVSAIRTVAQKDLTVRVPEAGRDELAAMGRALNGTLQVLRDAFGGIIDNSQTLAAAAQQLNAATGQISDGAESASGKSDLVATAAEEVSRSVQTVAAGTEQMNAAIQEIADGASRAAGVVATGVDSARSAGETIGRLSRSSTEIGEVVKLITSIAEQTNLLALNATIEAARAGDLGKGFAVVAGEVKDLAQATAQATEDIGAKVGAIQQDTTAAIAAIDGITGIIGEISEHSTTIASAVEEQSATTAEMSRNIVEAATGSGEIAANITGVASAAQLTAQGAADSRQTADRLARMSDDLRALVGQFRV</sequence>
<keyword evidence="1 6" id="KW-0812">Transmembrane</keyword>
<dbReference type="PANTHER" id="PTHR32089">
    <property type="entry name" value="METHYL-ACCEPTING CHEMOTAXIS PROTEIN MCPB"/>
    <property type="match status" value="1"/>
</dbReference>
<organism evidence="9 10">
    <name type="scientific">Paractinoplanes rhizophilus</name>
    <dbReference type="NCBI Taxonomy" id="1416877"/>
    <lineage>
        <taxon>Bacteria</taxon>
        <taxon>Bacillati</taxon>
        <taxon>Actinomycetota</taxon>
        <taxon>Actinomycetes</taxon>
        <taxon>Micromonosporales</taxon>
        <taxon>Micromonosporaceae</taxon>
        <taxon>Paractinoplanes</taxon>
    </lineage>
</organism>
<evidence type="ECO:0000256" key="2">
    <source>
        <dbReference type="ARBA" id="ARBA00022989"/>
    </source>
</evidence>
<feature type="domain" description="Methyl-accepting transducer" evidence="7">
    <location>
        <begin position="278"/>
        <end position="507"/>
    </location>
</feature>
<evidence type="ECO:0000259" key="8">
    <source>
        <dbReference type="PROSITE" id="PS50885"/>
    </source>
</evidence>
<gene>
    <name evidence="9" type="ORF">ACFQS1_29125</name>
</gene>
<dbReference type="PANTHER" id="PTHR32089:SF112">
    <property type="entry name" value="LYSOZYME-LIKE PROTEIN-RELATED"/>
    <property type="match status" value="1"/>
</dbReference>
<dbReference type="EMBL" id="JBHTBJ010000028">
    <property type="protein sequence ID" value="MFC7278069.1"/>
    <property type="molecule type" value="Genomic_DNA"/>
</dbReference>
<dbReference type="SMART" id="SM00304">
    <property type="entry name" value="HAMP"/>
    <property type="match status" value="1"/>
</dbReference>
<feature type="transmembrane region" description="Helical" evidence="6">
    <location>
        <begin position="199"/>
        <end position="219"/>
    </location>
</feature>
<evidence type="ECO:0000256" key="4">
    <source>
        <dbReference type="ARBA" id="ARBA00029447"/>
    </source>
</evidence>
<evidence type="ECO:0000256" key="1">
    <source>
        <dbReference type="ARBA" id="ARBA00022692"/>
    </source>
</evidence>
<keyword evidence="3 5" id="KW-0807">Transducer</keyword>
<dbReference type="PRINTS" id="PR00260">
    <property type="entry name" value="CHEMTRNSDUCR"/>
</dbReference>
<evidence type="ECO:0000313" key="10">
    <source>
        <dbReference type="Proteomes" id="UP001596548"/>
    </source>
</evidence>
<evidence type="ECO:0000313" key="9">
    <source>
        <dbReference type="EMBL" id="MFC7278069.1"/>
    </source>
</evidence>
<dbReference type="RefSeq" id="WP_378974484.1">
    <property type="nucleotide sequence ID" value="NZ_JBHTBJ010000028.1"/>
</dbReference>
<dbReference type="SUPFAM" id="SSF58104">
    <property type="entry name" value="Methyl-accepting chemotaxis protein (MCP) signaling domain"/>
    <property type="match status" value="1"/>
</dbReference>
<comment type="similarity">
    <text evidence="4">Belongs to the methyl-accepting chemotaxis (MCP) protein family.</text>
</comment>
<name>A0ABW2I0Z3_9ACTN</name>
<reference evidence="10" key="1">
    <citation type="journal article" date="2019" name="Int. J. Syst. Evol. Microbiol.">
        <title>The Global Catalogue of Microorganisms (GCM) 10K type strain sequencing project: providing services to taxonomists for standard genome sequencing and annotation.</title>
        <authorList>
            <consortium name="The Broad Institute Genomics Platform"/>
            <consortium name="The Broad Institute Genome Sequencing Center for Infectious Disease"/>
            <person name="Wu L."/>
            <person name="Ma J."/>
        </authorList>
    </citation>
    <scope>NUCLEOTIDE SEQUENCE [LARGE SCALE GENOMIC DNA]</scope>
    <source>
        <strain evidence="10">XZYJT-10</strain>
    </source>
</reference>
<feature type="domain" description="HAMP" evidence="8">
    <location>
        <begin position="221"/>
        <end position="273"/>
    </location>
</feature>
<dbReference type="Pfam" id="PF00015">
    <property type="entry name" value="MCPsignal"/>
    <property type="match status" value="1"/>
</dbReference>
<dbReference type="InterPro" id="IPR004089">
    <property type="entry name" value="MCPsignal_dom"/>
</dbReference>
<dbReference type="CDD" id="cd06225">
    <property type="entry name" value="HAMP"/>
    <property type="match status" value="1"/>
</dbReference>
<dbReference type="PROSITE" id="PS50885">
    <property type="entry name" value="HAMP"/>
    <property type="match status" value="1"/>
</dbReference>
<evidence type="ECO:0000256" key="6">
    <source>
        <dbReference type="SAM" id="Phobius"/>
    </source>
</evidence>
<dbReference type="InterPro" id="IPR003660">
    <property type="entry name" value="HAMP_dom"/>
</dbReference>